<evidence type="ECO:0000313" key="4">
    <source>
        <dbReference type="Proteomes" id="UP000481861"/>
    </source>
</evidence>
<keyword evidence="4" id="KW-1185">Reference proteome</keyword>
<evidence type="ECO:0000256" key="1">
    <source>
        <dbReference type="SAM" id="MobiDB-lite"/>
    </source>
</evidence>
<name>A0A7C8I6P5_9PLEO</name>
<dbReference type="EMBL" id="JAADJZ010000016">
    <property type="protein sequence ID" value="KAF2869531.1"/>
    <property type="molecule type" value="Genomic_DNA"/>
</dbReference>
<evidence type="ECO:0000313" key="3">
    <source>
        <dbReference type="EMBL" id="KAF2869531.1"/>
    </source>
</evidence>
<comment type="caution">
    <text evidence="3">The sequence shown here is derived from an EMBL/GenBank/DDBJ whole genome shotgun (WGS) entry which is preliminary data.</text>
</comment>
<dbReference type="Proteomes" id="UP000481861">
    <property type="component" value="Unassembled WGS sequence"/>
</dbReference>
<evidence type="ECO:0000259" key="2">
    <source>
        <dbReference type="Pfam" id="PF06985"/>
    </source>
</evidence>
<feature type="compositionally biased region" description="Acidic residues" evidence="1">
    <location>
        <begin position="22"/>
        <end position="39"/>
    </location>
</feature>
<organism evidence="3 4">
    <name type="scientific">Massariosphaeria phaeospora</name>
    <dbReference type="NCBI Taxonomy" id="100035"/>
    <lineage>
        <taxon>Eukaryota</taxon>
        <taxon>Fungi</taxon>
        <taxon>Dikarya</taxon>
        <taxon>Ascomycota</taxon>
        <taxon>Pezizomycotina</taxon>
        <taxon>Dothideomycetes</taxon>
        <taxon>Pleosporomycetidae</taxon>
        <taxon>Pleosporales</taxon>
        <taxon>Pleosporales incertae sedis</taxon>
        <taxon>Massariosphaeria</taxon>
    </lineage>
</organism>
<dbReference type="PANTHER" id="PTHR33112">
    <property type="entry name" value="DOMAIN PROTEIN, PUTATIVE-RELATED"/>
    <property type="match status" value="1"/>
</dbReference>
<dbReference type="AlphaFoldDB" id="A0A7C8I6P5"/>
<proteinExistence type="predicted"/>
<feature type="region of interest" description="Disordered" evidence="1">
    <location>
        <begin position="18"/>
        <end position="39"/>
    </location>
</feature>
<dbReference type="InterPro" id="IPR010730">
    <property type="entry name" value="HET"/>
</dbReference>
<reference evidence="3 4" key="1">
    <citation type="submission" date="2020-01" db="EMBL/GenBank/DDBJ databases">
        <authorList>
            <consortium name="DOE Joint Genome Institute"/>
            <person name="Haridas S."/>
            <person name="Albert R."/>
            <person name="Binder M."/>
            <person name="Bloem J."/>
            <person name="Labutti K."/>
            <person name="Salamov A."/>
            <person name="Andreopoulos B."/>
            <person name="Baker S.E."/>
            <person name="Barry K."/>
            <person name="Bills G."/>
            <person name="Bluhm B.H."/>
            <person name="Cannon C."/>
            <person name="Castanera R."/>
            <person name="Culley D.E."/>
            <person name="Daum C."/>
            <person name="Ezra D."/>
            <person name="Gonzalez J.B."/>
            <person name="Henrissat B."/>
            <person name="Kuo A."/>
            <person name="Liang C."/>
            <person name="Lipzen A."/>
            <person name="Lutzoni F."/>
            <person name="Magnuson J."/>
            <person name="Mondo S."/>
            <person name="Nolan M."/>
            <person name="Ohm R."/>
            <person name="Pangilinan J."/>
            <person name="Park H.-J.H."/>
            <person name="Ramirez L."/>
            <person name="Alfaro M."/>
            <person name="Sun H."/>
            <person name="Tritt A."/>
            <person name="Yoshinaga Y."/>
            <person name="Zwiers L.-H.L."/>
            <person name="Turgeon B.G."/>
            <person name="Goodwin S.B."/>
            <person name="Spatafora J.W."/>
            <person name="Crous P.W."/>
            <person name="Grigoriev I.V."/>
        </authorList>
    </citation>
    <scope>NUCLEOTIDE SEQUENCE [LARGE SCALE GENOMIC DNA]</scope>
    <source>
        <strain evidence="3 4">CBS 611.86</strain>
    </source>
</reference>
<gene>
    <name evidence="3" type="ORF">BDV95DRAFT_609070</name>
</gene>
<feature type="domain" description="Heterokaryon incompatibility" evidence="2">
    <location>
        <begin position="268"/>
        <end position="426"/>
    </location>
</feature>
<sequence length="720" mass="81220">MEMTIYSHHVTKANNFVTDYSSADEDESSADEDERSVDEVEIPTCLSSGMEMTIYSPHVIKADNLVIDYSSANENESSVDEDESSVDEVDSSSYIPFCHDIFRFQPNFTLGVLKDSSTKGCAKCSLLWKAAVTFTPKQSHQQSRVISFTNSSCLDTSFHVTLFNVDNAGSGYMQRHIELFSVEGDAYKLADMVINPTPLLRGNTSTPEVWSIAREWLSKCIELHSSPACHSNAGYTRLPTRVLDLGSNADVSCNVRLRETQGEEFGNYVCLSHCWGTRGDTLKTTCKTLEAHKDHILFDVLPKTFQDAVVFARWLGVQYLWIDSLCILQDSKSDWERESGAMATIYEQAYLTLSAAKAHSASDGLFMDRDCEDDQQEFIHERGALRSPIRVYMREKMPHSPIDGDYRERVAHPSFPLLSRAWVFQERILSPRVLHFGSQELYWECRQTRQCECGHKSIAAPWGKRDFESMMIESPSSPTKSFQLDRITGWKSLVQKYSELHLTFAEDRLPAISGLAKRMGSRMPDAQYLAGLWSNDTAALIWRIDGAPALQPSHSCYIGPSWSWVSVNRPIRYIPSPDTIYYELVDASCVATGEDPTGRVSKGHLSIKGQLESATYDGSTMTWKFPEATLAWNYRDAMTFWDTIESEHDKSRLHLLRLCDIAVSVFFLILGHVDTEESAQHTTHRRLGIIQASNTMVDGAHKDTLASHSLFNDTTDFTII</sequence>
<dbReference type="Pfam" id="PF06985">
    <property type="entry name" value="HET"/>
    <property type="match status" value="1"/>
</dbReference>
<protein>
    <submittedName>
        <fullName evidence="3">Heterokaryon incompatibility protein-domain-containing protein</fullName>
    </submittedName>
</protein>
<dbReference type="OrthoDB" id="3486565at2759"/>
<dbReference type="PANTHER" id="PTHR33112:SF16">
    <property type="entry name" value="HETEROKARYON INCOMPATIBILITY DOMAIN-CONTAINING PROTEIN"/>
    <property type="match status" value="1"/>
</dbReference>
<accession>A0A7C8I6P5</accession>